<evidence type="ECO:0000256" key="12">
    <source>
        <dbReference type="PROSITE-ProRule" id="PRU00146"/>
    </source>
</evidence>
<dbReference type="SMART" id="SM00249">
    <property type="entry name" value="PHD"/>
    <property type="match status" value="1"/>
</dbReference>
<dbReference type="PROSITE" id="PS50016">
    <property type="entry name" value="ZF_PHD_2"/>
    <property type="match status" value="1"/>
</dbReference>
<dbReference type="GO" id="GO:0006325">
    <property type="term" value="P:chromatin organization"/>
    <property type="evidence" value="ECO:0007669"/>
    <property type="project" value="UniProtKB-KW"/>
</dbReference>
<evidence type="ECO:0000313" key="16">
    <source>
        <dbReference type="Proteomes" id="UP000504618"/>
    </source>
</evidence>
<evidence type="ECO:0000256" key="6">
    <source>
        <dbReference type="ARBA" id="ARBA00022964"/>
    </source>
</evidence>
<evidence type="ECO:0000256" key="3">
    <source>
        <dbReference type="ARBA" id="ARBA00022771"/>
    </source>
</evidence>
<evidence type="ECO:0000256" key="10">
    <source>
        <dbReference type="ARBA" id="ARBA00023163"/>
    </source>
</evidence>
<feature type="domain" description="JmjC" evidence="15">
    <location>
        <begin position="198"/>
        <end position="358"/>
    </location>
</feature>
<sequence length="946" mass="106863">MEPSATYCFCGRSHDPQQFMIQCDVCKEWYHGGCVNLKEYMTIDLDKYHCPRCETTCGPSLMKVRTNLHRHDYTELDADTKPIQTGTSVFIRELKSRHFPKADEVVKHVKGHQLTFQYLQINGFETPIIIDGKDGLDMTVPPPNFSIRDVETYIGGDRDMDVIDVTRQSNIRMKLRDFVEYYNSPSRTRVFNVISLEFTNTGLSPMVEAPYIARKLDWVNSVWPRDWPEDSDIKRPEVQKYCLMGVKDSFTDFHVDFGGTSVWYHVLRGEKVFYLVKPTPANLQLYQHWMCSSTQSETFFGDQADACYKCVIKQGQTMMIPTGWIHAVLTPVDSLVFGGNFVHSLNIQMQIQIYELERKMKTPAKFQYPGFETINWFAAKKLLKELKELNNEGKKCPPYFLQGVKALLGILKQWNTDKDYNMISRGQIPDTINSQKLLKDLSKEIRHAERYLISLNPPKPERESKRKKRKPLNKDFVDFDYADKLVDNAFKANKATLKETNKATLKETNKATLKETNKSTLKETNRVTLKKANKMEPALIEQSLARPPLKLTLPKPIMCPVVKTPAAAKPANSNKRQLSKPGKQSHTVIRIKLGNNEVVRSTNDNINVYGSNIVTGHSFETTKEPLSWNQTSSVYDFHDGSNESDYGLVIDESQKRKRAPRPKRPKRDYDGDVDVLNNAPKNGIEELLKASAYTLGNGAPRVDVTPSTTILQYSHPMPPPTGSDRASPSTREAIAGMLSFSQQSYSTTSGSTKSSKKPTKSQQNVDEDDDQLIENIDKVHQDDDFIYPALDASDDEDYIFKPKAKSQIDEAWNPKARVGPLLPKTNRPAREGVKKTSVEKGLEAAAAKRAKQSGTNKRTYKKKQKDPVVSVVPVVPAVGTTSSTAASENVIKSPSGFGSILTSPNRLKDVKAKLAAPVPVERKPKKGMKTAKQRLGKILKLHKMMH</sequence>
<dbReference type="PROSITE" id="PS51184">
    <property type="entry name" value="JMJC"/>
    <property type="match status" value="1"/>
</dbReference>
<dbReference type="GO" id="GO:0051213">
    <property type="term" value="F:dioxygenase activity"/>
    <property type="evidence" value="ECO:0007669"/>
    <property type="project" value="UniProtKB-KW"/>
</dbReference>
<evidence type="ECO:0000313" key="17">
    <source>
        <dbReference type="RefSeq" id="XP_024889935.1"/>
    </source>
</evidence>
<dbReference type="PANTHER" id="PTHR23123">
    <property type="entry name" value="PHD/F-BOX CONTAINING PROTEIN"/>
    <property type="match status" value="1"/>
</dbReference>
<dbReference type="GO" id="GO:0005634">
    <property type="term" value="C:nucleus"/>
    <property type="evidence" value="ECO:0007669"/>
    <property type="project" value="UniProtKB-SubCell"/>
</dbReference>
<dbReference type="Gene3D" id="1.20.58.1360">
    <property type="match status" value="1"/>
</dbReference>
<dbReference type="Pfam" id="PF17811">
    <property type="entry name" value="JHD"/>
    <property type="match status" value="1"/>
</dbReference>
<reference evidence="17" key="1">
    <citation type="submission" date="2025-08" db="UniProtKB">
        <authorList>
            <consortium name="RefSeq"/>
        </authorList>
    </citation>
    <scope>IDENTIFICATION</scope>
    <source>
        <tissue evidence="17">Whole body</tissue>
    </source>
</reference>
<dbReference type="InterPro" id="IPR019787">
    <property type="entry name" value="Znf_PHD-finger"/>
</dbReference>
<dbReference type="SUPFAM" id="SSF51197">
    <property type="entry name" value="Clavaminate synthase-like"/>
    <property type="match status" value="1"/>
</dbReference>
<gene>
    <name evidence="17" type="primary">LOC112466209</name>
</gene>
<dbReference type="PROSITE" id="PS01359">
    <property type="entry name" value="ZF_PHD_1"/>
    <property type="match status" value="1"/>
</dbReference>
<dbReference type="InterPro" id="IPR041070">
    <property type="entry name" value="JHD"/>
</dbReference>
<dbReference type="InterPro" id="IPR019786">
    <property type="entry name" value="Zinc_finger_PHD-type_CS"/>
</dbReference>
<dbReference type="Pfam" id="PF02373">
    <property type="entry name" value="JmjC"/>
    <property type="match status" value="1"/>
</dbReference>
<feature type="region of interest" description="Disordered" evidence="13">
    <location>
        <begin position="740"/>
        <end position="768"/>
    </location>
</feature>
<dbReference type="SUPFAM" id="SSF57903">
    <property type="entry name" value="FYVE/PHD zinc finger"/>
    <property type="match status" value="1"/>
</dbReference>
<comment type="subcellular location">
    <subcellularLocation>
        <location evidence="1">Nucleus</location>
    </subcellularLocation>
</comment>
<dbReference type="InterPro" id="IPR050690">
    <property type="entry name" value="JHDM1_Histone_Demethylase"/>
</dbReference>
<keyword evidence="8" id="KW-0408">Iron</keyword>
<dbReference type="AlphaFoldDB" id="A0A6J1RAY2"/>
<evidence type="ECO:0000256" key="13">
    <source>
        <dbReference type="SAM" id="MobiDB-lite"/>
    </source>
</evidence>
<feature type="domain" description="PHD-type" evidence="14">
    <location>
        <begin position="5"/>
        <end position="56"/>
    </location>
</feature>
<dbReference type="InterPro" id="IPR011011">
    <property type="entry name" value="Znf_FYVE_PHD"/>
</dbReference>
<proteinExistence type="predicted"/>
<dbReference type="RefSeq" id="XP_024889935.1">
    <property type="nucleotide sequence ID" value="XM_025034167.1"/>
</dbReference>
<keyword evidence="2" id="KW-0479">Metal-binding</keyword>
<keyword evidence="4" id="KW-0862">Zinc</keyword>
<dbReference type="Gene3D" id="2.60.120.650">
    <property type="entry name" value="Cupin"/>
    <property type="match status" value="1"/>
</dbReference>
<evidence type="ECO:0000256" key="4">
    <source>
        <dbReference type="ARBA" id="ARBA00022833"/>
    </source>
</evidence>
<evidence type="ECO:0000256" key="7">
    <source>
        <dbReference type="ARBA" id="ARBA00023002"/>
    </source>
</evidence>
<name>A0A6J1RAY2_9HYME</name>
<evidence type="ECO:0000256" key="11">
    <source>
        <dbReference type="ARBA" id="ARBA00023242"/>
    </source>
</evidence>
<evidence type="ECO:0000259" key="15">
    <source>
        <dbReference type="PROSITE" id="PS51184"/>
    </source>
</evidence>
<feature type="region of interest" description="Disordered" evidence="13">
    <location>
        <begin position="645"/>
        <end position="677"/>
    </location>
</feature>
<evidence type="ECO:0000256" key="2">
    <source>
        <dbReference type="ARBA" id="ARBA00022723"/>
    </source>
</evidence>
<keyword evidence="6" id="KW-0223">Dioxygenase</keyword>
<keyword evidence="11" id="KW-0539">Nucleus</keyword>
<feature type="region of interest" description="Disordered" evidence="13">
    <location>
        <begin position="566"/>
        <end position="587"/>
    </location>
</feature>
<keyword evidence="16" id="KW-1185">Reference proteome</keyword>
<dbReference type="Pfam" id="PF00628">
    <property type="entry name" value="PHD"/>
    <property type="match status" value="1"/>
</dbReference>
<dbReference type="GeneID" id="112466209"/>
<keyword evidence="7" id="KW-0560">Oxidoreductase</keyword>
<organism evidence="16 17">
    <name type="scientific">Temnothorax curvispinosus</name>
    <dbReference type="NCBI Taxonomy" id="300111"/>
    <lineage>
        <taxon>Eukaryota</taxon>
        <taxon>Metazoa</taxon>
        <taxon>Ecdysozoa</taxon>
        <taxon>Arthropoda</taxon>
        <taxon>Hexapoda</taxon>
        <taxon>Insecta</taxon>
        <taxon>Pterygota</taxon>
        <taxon>Neoptera</taxon>
        <taxon>Endopterygota</taxon>
        <taxon>Hymenoptera</taxon>
        <taxon>Apocrita</taxon>
        <taxon>Aculeata</taxon>
        <taxon>Formicoidea</taxon>
        <taxon>Formicidae</taxon>
        <taxon>Myrmicinae</taxon>
        <taxon>Temnothorax</taxon>
    </lineage>
</organism>
<evidence type="ECO:0000259" key="14">
    <source>
        <dbReference type="PROSITE" id="PS50016"/>
    </source>
</evidence>
<keyword evidence="9" id="KW-0805">Transcription regulation</keyword>
<evidence type="ECO:0000256" key="9">
    <source>
        <dbReference type="ARBA" id="ARBA00023015"/>
    </source>
</evidence>
<dbReference type="InterPro" id="IPR003347">
    <property type="entry name" value="JmjC_dom"/>
</dbReference>
<dbReference type="GO" id="GO:0008270">
    <property type="term" value="F:zinc ion binding"/>
    <property type="evidence" value="ECO:0007669"/>
    <property type="project" value="UniProtKB-KW"/>
</dbReference>
<dbReference type="SMART" id="SM00558">
    <property type="entry name" value="JmjC"/>
    <property type="match status" value="1"/>
</dbReference>
<dbReference type="Proteomes" id="UP000504618">
    <property type="component" value="Unplaced"/>
</dbReference>
<feature type="compositionally biased region" description="Low complexity" evidence="13">
    <location>
        <begin position="740"/>
        <end position="753"/>
    </location>
</feature>
<protein>
    <submittedName>
        <fullName evidence="17">Lysine-specific demethylase phf2-like isoform X2</fullName>
    </submittedName>
</protein>
<evidence type="ECO:0000256" key="5">
    <source>
        <dbReference type="ARBA" id="ARBA00022853"/>
    </source>
</evidence>
<keyword evidence="3 12" id="KW-0863">Zinc-finger</keyword>
<feature type="compositionally biased region" description="Polar residues" evidence="13">
    <location>
        <begin position="572"/>
        <end position="587"/>
    </location>
</feature>
<keyword evidence="5" id="KW-0156">Chromatin regulator</keyword>
<evidence type="ECO:0000256" key="1">
    <source>
        <dbReference type="ARBA" id="ARBA00004123"/>
    </source>
</evidence>
<feature type="compositionally biased region" description="Basic residues" evidence="13">
    <location>
        <begin position="655"/>
        <end position="666"/>
    </location>
</feature>
<dbReference type="InterPro" id="IPR001965">
    <property type="entry name" value="Znf_PHD"/>
</dbReference>
<accession>A0A6J1RAY2</accession>
<evidence type="ECO:0000256" key="8">
    <source>
        <dbReference type="ARBA" id="ARBA00023004"/>
    </source>
</evidence>
<keyword evidence="10" id="KW-0804">Transcription</keyword>